<evidence type="ECO:0000256" key="7">
    <source>
        <dbReference type="ARBA" id="ARBA00023136"/>
    </source>
</evidence>
<proteinExistence type="predicted"/>
<dbReference type="FunFam" id="3.40.50.300:FF:000604">
    <property type="entry name" value="ABC transporter B family member 28"/>
    <property type="match status" value="1"/>
</dbReference>
<dbReference type="RefSeq" id="XP_064849933.1">
    <property type="nucleotide sequence ID" value="XM_064993861.1"/>
</dbReference>
<dbReference type="SUPFAM" id="SSF90123">
    <property type="entry name" value="ABC transporter transmembrane region"/>
    <property type="match status" value="2"/>
</dbReference>
<dbReference type="CDD" id="cd03228">
    <property type="entry name" value="ABCC_MRP_Like"/>
    <property type="match status" value="1"/>
</dbReference>
<comment type="caution">
    <text evidence="11">The sequence shown here is derived from an EMBL/GenBank/DDBJ whole genome shotgun (WGS) entry which is preliminary data.</text>
</comment>
<sequence length="1314" mass="147397">MMVKEEVSKTRMSLNLPASSNIPDKNPDNEKKVSFNPFIFLKKGQFFMLTFGILLAIFSGLVPVISTIILGKIFDVLSELSMGNFDSMSKYLREAALNTSALLILGAGNLILCWLMFYVWLKLGEHQAAAARRLVLQTYFRKPFSWYDTNSKVTGDLNQINRCIEEFRAGSSEALAFTLQSTTTLVASICVSFYYSYLLTLVILVSFPVILCLTAVFSMMIHKSQIEENAEIAIASDIFDWILSANKLIKHSMTQQVELNKFENSIAKSAKHYNRTNFLSSLQSGALKILVLMIFIQAFWFGSHEVKRGKLESGSVLICLTACLVFSETFSSLTHHFIFLSKASVSARKILEFIDHDHENHDGSCNDPLININGNIIFENVTFAYPSRPDFPVLKNITLDFQPNQFTYVIGKSGSGKSTLGGLLLKLYDIGDNGDIKIDGFSIKSLSKNWLANNITYVQQDSMLFHTTIKENIALGFSDMVTSNDREDFIQFAIDKAVLREMVSQLPEKENTIVNSSGYSLSGGQQQRIALARAIVRNSPILVLDESFSALDKVTRSIALRNIKILRSNRTTIVITHNLDDIEDDDFSYVLEDGSLLEMGKKHQLVQNPQSLFWKTNCDPFDDENQIKDSYAGTEKFNNVNKPLLKFYDDQKHQSQFSLMSTTKSQDDLHLLNLDIGHYDYHRQVRSGKEEMSNDFDDEKLPPNKKKSFFRKTNEINDIEKQDPLDDSDSEIEIQEQPEKVKGIIEILTFMKSTFEGHFILCIGLFVSCINGCLTPLFSYFIAKVVDGIIPHDNVGTESYNIKWSMVVVGVIVADGFTTFGKSATLGYVSEFWISSLRKSICEKLLYQDSSWFDKYSSQHAEITALLLNDTRDLRFLVSEFMSLICSIVVMMFLGLIWAIVVGWKVSLVGMGLGVLFAVLTMLYSGVLQTRENEYKSAVSKVENINYEAISGIKTIRCLNLEQYFLGKFNDEIKIVEEKGDKRAVSTGVGIALGTFLSYAAQMILLYYGLKLVGEGTYSTEQLMTVYSLLIFTIMSMVQSISQLSDISRGQRAGTYVMKLAVLERSLLESPGGKQFNQDKGFNRKFIESKDLSFQYDDESHAVLNGVNFAIDQGEVIGLVGESGSGKSTIAALMARLYPVSDNSLFINGEDIKNIDVGSLRRCMAIVSQKAVFFKGSIKDNLTYGLCEFKDYTDEDLHKYLDMVDMYDFVVSLPNGMDTIVGGQASNSLLSGGQAQRLSISRAMLRKPKILIMDECTSALDPESSRKICDFITNNLVNNNHNGKITTILITHSQEVMDVCTRIITLDQGTIVSK</sequence>
<feature type="transmembrane region" description="Helical" evidence="8">
    <location>
        <begin position="907"/>
        <end position="927"/>
    </location>
</feature>
<feature type="transmembrane region" description="Helical" evidence="8">
    <location>
        <begin position="95"/>
        <end position="121"/>
    </location>
</feature>
<name>A0AAV5QDW0_9ASCO</name>
<keyword evidence="6 8" id="KW-1133">Transmembrane helix</keyword>
<accession>A0AAV5QDW0</accession>
<feature type="transmembrane region" description="Helical" evidence="8">
    <location>
        <begin position="881"/>
        <end position="901"/>
    </location>
</feature>
<dbReference type="PROSITE" id="PS50893">
    <property type="entry name" value="ABC_TRANSPORTER_2"/>
    <property type="match status" value="2"/>
</dbReference>
<dbReference type="PROSITE" id="PS50929">
    <property type="entry name" value="ABC_TM1F"/>
    <property type="match status" value="2"/>
</dbReference>
<dbReference type="InterPro" id="IPR027417">
    <property type="entry name" value="P-loop_NTPase"/>
</dbReference>
<dbReference type="InterPro" id="IPR039421">
    <property type="entry name" value="Type_1_exporter"/>
</dbReference>
<evidence type="ECO:0000259" key="9">
    <source>
        <dbReference type="PROSITE" id="PS50893"/>
    </source>
</evidence>
<gene>
    <name evidence="11" type="ORF">DASC09_002580</name>
</gene>
<dbReference type="Pfam" id="PF00664">
    <property type="entry name" value="ABC_membrane"/>
    <property type="match status" value="2"/>
</dbReference>
<dbReference type="GeneID" id="90070912"/>
<evidence type="ECO:0000256" key="6">
    <source>
        <dbReference type="ARBA" id="ARBA00022989"/>
    </source>
</evidence>
<dbReference type="EMBL" id="BTFZ01000001">
    <property type="protein sequence ID" value="GMM32933.1"/>
    <property type="molecule type" value="Genomic_DNA"/>
</dbReference>
<dbReference type="Proteomes" id="UP001360560">
    <property type="component" value="Unassembled WGS sequence"/>
</dbReference>
<keyword evidence="7 8" id="KW-0472">Membrane</keyword>
<dbReference type="CDD" id="cd18578">
    <property type="entry name" value="ABC_6TM_Pgp_ABCB1_D2_like"/>
    <property type="match status" value="1"/>
</dbReference>
<evidence type="ECO:0000256" key="2">
    <source>
        <dbReference type="ARBA" id="ARBA00022448"/>
    </source>
</evidence>
<dbReference type="GO" id="GO:0015421">
    <property type="term" value="F:ABC-type oligopeptide transporter activity"/>
    <property type="evidence" value="ECO:0007669"/>
    <property type="project" value="TreeGrafter"/>
</dbReference>
<dbReference type="GO" id="GO:0016887">
    <property type="term" value="F:ATP hydrolysis activity"/>
    <property type="evidence" value="ECO:0007669"/>
    <property type="project" value="InterPro"/>
</dbReference>
<dbReference type="InterPro" id="IPR017871">
    <property type="entry name" value="ABC_transporter-like_CS"/>
</dbReference>
<dbReference type="InterPro" id="IPR011527">
    <property type="entry name" value="ABC1_TM_dom"/>
</dbReference>
<dbReference type="PANTHER" id="PTHR43394:SF15">
    <property type="entry name" value="ALPHA-FACTOR-TRANSPORTING ATPASE"/>
    <property type="match status" value="1"/>
</dbReference>
<dbReference type="GO" id="GO:0005524">
    <property type="term" value="F:ATP binding"/>
    <property type="evidence" value="ECO:0007669"/>
    <property type="project" value="UniProtKB-KW"/>
</dbReference>
<dbReference type="Gene3D" id="1.20.1560.10">
    <property type="entry name" value="ABC transporter type 1, transmembrane domain"/>
    <property type="match status" value="2"/>
</dbReference>
<feature type="domain" description="ABC transmembrane type-1" evidence="10">
    <location>
        <begin position="51"/>
        <end position="342"/>
    </location>
</feature>
<dbReference type="InterPro" id="IPR003439">
    <property type="entry name" value="ABC_transporter-like_ATP-bd"/>
</dbReference>
<dbReference type="GO" id="GO:0005743">
    <property type="term" value="C:mitochondrial inner membrane"/>
    <property type="evidence" value="ECO:0007669"/>
    <property type="project" value="TreeGrafter"/>
</dbReference>
<evidence type="ECO:0000256" key="3">
    <source>
        <dbReference type="ARBA" id="ARBA00022692"/>
    </source>
</evidence>
<dbReference type="Pfam" id="PF00005">
    <property type="entry name" value="ABC_tran"/>
    <property type="match status" value="2"/>
</dbReference>
<reference evidence="11 12" key="1">
    <citation type="journal article" date="2023" name="Elife">
        <title>Identification of key yeast species and microbe-microbe interactions impacting larval growth of Drosophila in the wild.</title>
        <authorList>
            <person name="Mure A."/>
            <person name="Sugiura Y."/>
            <person name="Maeda R."/>
            <person name="Honda K."/>
            <person name="Sakurai N."/>
            <person name="Takahashi Y."/>
            <person name="Watada M."/>
            <person name="Katoh T."/>
            <person name="Gotoh A."/>
            <person name="Gotoh Y."/>
            <person name="Taniguchi I."/>
            <person name="Nakamura K."/>
            <person name="Hayashi T."/>
            <person name="Katayama T."/>
            <person name="Uemura T."/>
            <person name="Hattori Y."/>
        </authorList>
    </citation>
    <scope>NUCLEOTIDE SEQUENCE [LARGE SCALE GENOMIC DNA]</scope>
    <source>
        <strain evidence="11 12">SC-9</strain>
    </source>
</reference>
<keyword evidence="3 8" id="KW-0812">Transmembrane</keyword>
<comment type="subcellular location">
    <subcellularLocation>
        <location evidence="1">Membrane</location>
        <topology evidence="1">Multi-pass membrane protein</topology>
    </subcellularLocation>
</comment>
<dbReference type="GO" id="GO:0090374">
    <property type="term" value="P:oligopeptide export from mitochondrion"/>
    <property type="evidence" value="ECO:0007669"/>
    <property type="project" value="TreeGrafter"/>
</dbReference>
<evidence type="ECO:0000256" key="8">
    <source>
        <dbReference type="SAM" id="Phobius"/>
    </source>
</evidence>
<feature type="transmembrane region" description="Helical" evidence="8">
    <location>
        <begin position="315"/>
        <end position="340"/>
    </location>
</feature>
<feature type="domain" description="ABC transmembrane type-1" evidence="10">
    <location>
        <begin position="763"/>
        <end position="1049"/>
    </location>
</feature>
<evidence type="ECO:0000256" key="4">
    <source>
        <dbReference type="ARBA" id="ARBA00022741"/>
    </source>
</evidence>
<dbReference type="PANTHER" id="PTHR43394">
    <property type="entry name" value="ATP-DEPENDENT PERMEASE MDL1, MITOCHONDRIAL"/>
    <property type="match status" value="1"/>
</dbReference>
<evidence type="ECO:0000256" key="1">
    <source>
        <dbReference type="ARBA" id="ARBA00004141"/>
    </source>
</evidence>
<dbReference type="InterPro" id="IPR003593">
    <property type="entry name" value="AAA+_ATPase"/>
</dbReference>
<feature type="domain" description="ABC transporter" evidence="9">
    <location>
        <begin position="376"/>
        <end position="618"/>
    </location>
</feature>
<dbReference type="SMART" id="SM00382">
    <property type="entry name" value="AAA"/>
    <property type="match status" value="2"/>
</dbReference>
<dbReference type="CDD" id="cd18577">
    <property type="entry name" value="ABC_6TM_Pgp_ABCB1_D1_like"/>
    <property type="match status" value="1"/>
</dbReference>
<evidence type="ECO:0000256" key="5">
    <source>
        <dbReference type="ARBA" id="ARBA00022840"/>
    </source>
</evidence>
<keyword evidence="4" id="KW-0547">Nucleotide-binding</keyword>
<keyword evidence="12" id="KW-1185">Reference proteome</keyword>
<dbReference type="InterPro" id="IPR036640">
    <property type="entry name" value="ABC1_TM_sf"/>
</dbReference>
<feature type="transmembrane region" description="Helical" evidence="8">
    <location>
        <begin position="285"/>
        <end position="303"/>
    </location>
</feature>
<feature type="transmembrane region" description="Helical" evidence="8">
    <location>
        <begin position="759"/>
        <end position="782"/>
    </location>
</feature>
<organism evidence="11 12">
    <name type="scientific">Saccharomycopsis crataegensis</name>
    <dbReference type="NCBI Taxonomy" id="43959"/>
    <lineage>
        <taxon>Eukaryota</taxon>
        <taxon>Fungi</taxon>
        <taxon>Dikarya</taxon>
        <taxon>Ascomycota</taxon>
        <taxon>Saccharomycotina</taxon>
        <taxon>Saccharomycetes</taxon>
        <taxon>Saccharomycopsidaceae</taxon>
        <taxon>Saccharomycopsis</taxon>
    </lineage>
</organism>
<evidence type="ECO:0000313" key="11">
    <source>
        <dbReference type="EMBL" id="GMM32933.1"/>
    </source>
</evidence>
<evidence type="ECO:0000259" key="10">
    <source>
        <dbReference type="PROSITE" id="PS50929"/>
    </source>
</evidence>
<feature type="transmembrane region" description="Helical" evidence="8">
    <location>
        <begin position="194"/>
        <end position="217"/>
    </location>
</feature>
<dbReference type="SUPFAM" id="SSF52540">
    <property type="entry name" value="P-loop containing nucleoside triphosphate hydrolases"/>
    <property type="match status" value="2"/>
</dbReference>
<feature type="transmembrane region" description="Helical" evidence="8">
    <location>
        <begin position="989"/>
        <end position="1010"/>
    </location>
</feature>
<keyword evidence="2" id="KW-0813">Transport</keyword>
<feature type="domain" description="ABC transporter" evidence="9">
    <location>
        <begin position="1087"/>
        <end position="1314"/>
    </location>
</feature>
<evidence type="ECO:0000313" key="12">
    <source>
        <dbReference type="Proteomes" id="UP001360560"/>
    </source>
</evidence>
<dbReference type="Gene3D" id="3.40.50.300">
    <property type="entry name" value="P-loop containing nucleotide triphosphate hydrolases"/>
    <property type="match status" value="2"/>
</dbReference>
<dbReference type="PROSITE" id="PS00211">
    <property type="entry name" value="ABC_TRANSPORTER_1"/>
    <property type="match status" value="2"/>
</dbReference>
<keyword evidence="5 11" id="KW-0067">ATP-binding</keyword>
<feature type="transmembrane region" description="Helical" evidence="8">
    <location>
        <begin position="46"/>
        <end position="74"/>
    </location>
</feature>
<protein>
    <submittedName>
        <fullName evidence="11">ATP-binding cassette A-factor transporter</fullName>
    </submittedName>
</protein>